<dbReference type="Proteomes" id="UP000799438">
    <property type="component" value="Unassembled WGS sequence"/>
</dbReference>
<reference evidence="2" key="1">
    <citation type="journal article" date="2020" name="Stud. Mycol.">
        <title>101 Dothideomycetes genomes: a test case for predicting lifestyles and emergence of pathogens.</title>
        <authorList>
            <person name="Haridas S."/>
            <person name="Albert R."/>
            <person name="Binder M."/>
            <person name="Bloem J."/>
            <person name="Labutti K."/>
            <person name="Salamov A."/>
            <person name="Andreopoulos B."/>
            <person name="Baker S."/>
            <person name="Barry K."/>
            <person name="Bills G."/>
            <person name="Bluhm B."/>
            <person name="Cannon C."/>
            <person name="Castanera R."/>
            <person name="Culley D."/>
            <person name="Daum C."/>
            <person name="Ezra D."/>
            <person name="Gonzalez J."/>
            <person name="Henrissat B."/>
            <person name="Kuo A."/>
            <person name="Liang C."/>
            <person name="Lipzen A."/>
            <person name="Lutzoni F."/>
            <person name="Magnuson J."/>
            <person name="Mondo S."/>
            <person name="Nolan M."/>
            <person name="Ohm R."/>
            <person name="Pangilinan J."/>
            <person name="Park H.-J."/>
            <person name="Ramirez L."/>
            <person name="Alfaro M."/>
            <person name="Sun H."/>
            <person name="Tritt A."/>
            <person name="Yoshinaga Y."/>
            <person name="Zwiers L.-H."/>
            <person name="Turgeon B."/>
            <person name="Goodwin S."/>
            <person name="Spatafora J."/>
            <person name="Crous P."/>
            <person name="Grigoriev I."/>
        </authorList>
    </citation>
    <scope>NUCLEOTIDE SEQUENCE</scope>
    <source>
        <strain evidence="2">CBS 121167</strain>
    </source>
</reference>
<proteinExistence type="predicted"/>
<dbReference type="GeneID" id="54297285"/>
<dbReference type="RefSeq" id="XP_033401972.1">
    <property type="nucleotide sequence ID" value="XM_033539789.1"/>
</dbReference>
<keyword evidence="3" id="KW-1185">Reference proteome</keyword>
<evidence type="ECO:0000313" key="3">
    <source>
        <dbReference type="Proteomes" id="UP000799438"/>
    </source>
</evidence>
<protein>
    <submittedName>
        <fullName evidence="2">Uncharacterized protein</fullName>
    </submittedName>
</protein>
<sequence>MRGPKAPASPPSLARPPCNARDKNNSPSPRHCASKPGLASTGRPNLAPIKRPVQGEGQPSCASDDIIHQPSTFPPCPSRSLSCHSLSSTTPCPSDIRSQPVPSLSALPSLRPSFLRHSPPKPPPLSGADHPPSNG</sequence>
<dbReference type="AlphaFoldDB" id="A0A6A6BS15"/>
<dbReference type="EMBL" id="ML995476">
    <property type="protein sequence ID" value="KAF2146263.1"/>
    <property type="molecule type" value="Genomic_DNA"/>
</dbReference>
<evidence type="ECO:0000256" key="1">
    <source>
        <dbReference type="SAM" id="MobiDB-lite"/>
    </source>
</evidence>
<accession>A0A6A6BS15</accession>
<organism evidence="2 3">
    <name type="scientific">Aplosporella prunicola CBS 121167</name>
    <dbReference type="NCBI Taxonomy" id="1176127"/>
    <lineage>
        <taxon>Eukaryota</taxon>
        <taxon>Fungi</taxon>
        <taxon>Dikarya</taxon>
        <taxon>Ascomycota</taxon>
        <taxon>Pezizomycotina</taxon>
        <taxon>Dothideomycetes</taxon>
        <taxon>Dothideomycetes incertae sedis</taxon>
        <taxon>Botryosphaeriales</taxon>
        <taxon>Aplosporellaceae</taxon>
        <taxon>Aplosporella</taxon>
    </lineage>
</organism>
<evidence type="ECO:0000313" key="2">
    <source>
        <dbReference type="EMBL" id="KAF2146263.1"/>
    </source>
</evidence>
<gene>
    <name evidence="2" type="ORF">K452DRAFT_283538</name>
</gene>
<feature type="compositionally biased region" description="Low complexity" evidence="1">
    <location>
        <begin position="78"/>
        <end position="115"/>
    </location>
</feature>
<feature type="region of interest" description="Disordered" evidence="1">
    <location>
        <begin position="1"/>
        <end position="135"/>
    </location>
</feature>
<name>A0A6A6BS15_9PEZI</name>